<dbReference type="SUPFAM" id="SSF50729">
    <property type="entry name" value="PH domain-like"/>
    <property type="match status" value="1"/>
</dbReference>
<accession>A0A9P0GDC0</accession>
<evidence type="ECO:0000256" key="1">
    <source>
        <dbReference type="ARBA" id="ARBA00007471"/>
    </source>
</evidence>
<dbReference type="CDD" id="cd13211">
    <property type="entry name" value="PH-GRAM_MTMR9"/>
    <property type="match status" value="1"/>
</dbReference>
<proteinExistence type="inferred from homology"/>
<protein>
    <recommendedName>
        <fullName evidence="2">Myotubularin phosphatase domain-containing protein</fullName>
    </recommendedName>
</protein>
<dbReference type="GO" id="GO:0010507">
    <property type="term" value="P:negative regulation of autophagy"/>
    <property type="evidence" value="ECO:0007669"/>
    <property type="project" value="TreeGrafter"/>
</dbReference>
<name>A0A9P0GDC0_9CUCU</name>
<dbReference type="InterPro" id="IPR030564">
    <property type="entry name" value="Myotubularin"/>
</dbReference>
<comment type="similarity">
    <text evidence="1">Belongs to the protein-tyrosine phosphatase family. Non-receptor class myotubularin subfamily.</text>
</comment>
<dbReference type="GO" id="GO:0019903">
    <property type="term" value="F:protein phosphatase binding"/>
    <property type="evidence" value="ECO:0007669"/>
    <property type="project" value="TreeGrafter"/>
</dbReference>
<dbReference type="InterPro" id="IPR011993">
    <property type="entry name" value="PH-like_dom_sf"/>
</dbReference>
<sequence>MEFAEMIKTPKLDGVILHSPFFDPVDGRLCITGHHLIVSSKKEDVQELWLLHQCIDSVERRVLNNNSAQNGGSIFLKCKDFRILQLDIAHPEDFNNVYLSILRLSNLEKPELLYPFFYRPMYSILEDGHTLFDLEIEFTKLIGSDEWRVSHVNKTFGVCNSYGTTLVVPKSIDDETIIASANFREGGRFPILSYRHENGTVLLRSSQPMLNNANRRCKADEKILNSVLGPYKKGYIIDTRSSTYINYCKSKGGGTEPEGYYNQWKKTSRPLDKVSKCDGSVLEHLSKFIEACLDPNSSSDKWMSRSANWLGHIQNTLNAACLVAQCLDKDGASVLVHGANGQDSTLVVTSLAQVILNPDCRTVRGLQALIEREWLQAGYPFQTRHQKLCFSNSRVKGIQPTFLIFLDCLQQLHYQFPCSFEYKTEMLITLFEHSYFSQFGTFLGNSEYERSSIELQKKTTSLWSYLNRPDVLTALLNPTYEPNKSAIWPSVAPVSIVVWADLYFRWLIDQQQQRTALIKVQTVIQQGKDLRSTAIKLRKQLLDKIKELQCLQEELKVDNDD</sequence>
<dbReference type="OrthoDB" id="271628at2759"/>
<reference evidence="3" key="1">
    <citation type="submission" date="2022-01" db="EMBL/GenBank/DDBJ databases">
        <authorList>
            <person name="King R."/>
        </authorList>
    </citation>
    <scope>NUCLEOTIDE SEQUENCE</scope>
</reference>
<dbReference type="InterPro" id="IPR010569">
    <property type="entry name" value="Myotubularin-like_Pase_dom"/>
</dbReference>
<dbReference type="EMBL" id="OV651814">
    <property type="protein sequence ID" value="CAH1105680.1"/>
    <property type="molecule type" value="Genomic_DNA"/>
</dbReference>
<dbReference type="GO" id="GO:0005737">
    <property type="term" value="C:cytoplasm"/>
    <property type="evidence" value="ECO:0007669"/>
    <property type="project" value="TreeGrafter"/>
</dbReference>
<dbReference type="InterPro" id="IPR029021">
    <property type="entry name" value="Prot-tyrosine_phosphatase-like"/>
</dbReference>
<evidence type="ECO:0000259" key="2">
    <source>
        <dbReference type="PROSITE" id="PS51339"/>
    </source>
</evidence>
<dbReference type="Gene3D" id="2.30.29.30">
    <property type="entry name" value="Pleckstrin-homology domain (PH domain)/Phosphotyrosine-binding domain (PTB)"/>
    <property type="match status" value="1"/>
</dbReference>
<dbReference type="GO" id="GO:0046856">
    <property type="term" value="P:phosphatidylinositol dephosphorylation"/>
    <property type="evidence" value="ECO:0007669"/>
    <property type="project" value="TreeGrafter"/>
</dbReference>
<dbReference type="AlphaFoldDB" id="A0A9P0GDC0"/>
<evidence type="ECO:0000313" key="3">
    <source>
        <dbReference type="EMBL" id="CAH1105680.1"/>
    </source>
</evidence>
<dbReference type="Pfam" id="PF06602">
    <property type="entry name" value="Myotub-related"/>
    <property type="match status" value="1"/>
</dbReference>
<dbReference type="PROSITE" id="PS51339">
    <property type="entry name" value="PPASE_MYOTUBULARIN"/>
    <property type="match status" value="1"/>
</dbReference>
<organism evidence="3 4">
    <name type="scientific">Psylliodes chrysocephalus</name>
    <dbReference type="NCBI Taxonomy" id="3402493"/>
    <lineage>
        <taxon>Eukaryota</taxon>
        <taxon>Metazoa</taxon>
        <taxon>Ecdysozoa</taxon>
        <taxon>Arthropoda</taxon>
        <taxon>Hexapoda</taxon>
        <taxon>Insecta</taxon>
        <taxon>Pterygota</taxon>
        <taxon>Neoptera</taxon>
        <taxon>Endopterygota</taxon>
        <taxon>Coleoptera</taxon>
        <taxon>Polyphaga</taxon>
        <taxon>Cucujiformia</taxon>
        <taxon>Chrysomeloidea</taxon>
        <taxon>Chrysomelidae</taxon>
        <taxon>Galerucinae</taxon>
        <taxon>Alticini</taxon>
        <taxon>Psylliodes</taxon>
    </lineage>
</organism>
<dbReference type="SUPFAM" id="SSF52799">
    <property type="entry name" value="(Phosphotyrosine protein) phosphatases II"/>
    <property type="match status" value="1"/>
</dbReference>
<feature type="domain" description="Myotubularin phosphatase" evidence="2">
    <location>
        <begin position="128"/>
        <end position="503"/>
    </location>
</feature>
<keyword evidence="4" id="KW-1185">Reference proteome</keyword>
<dbReference type="PANTHER" id="PTHR10807:SF73">
    <property type="entry name" value="LD06050P"/>
    <property type="match status" value="1"/>
</dbReference>
<dbReference type="PANTHER" id="PTHR10807">
    <property type="entry name" value="MYOTUBULARIN-RELATED"/>
    <property type="match status" value="1"/>
</dbReference>
<gene>
    <name evidence="3" type="ORF">PSYICH_LOCUS6935</name>
</gene>
<dbReference type="Proteomes" id="UP001153636">
    <property type="component" value="Chromosome 2"/>
</dbReference>
<evidence type="ECO:0000313" key="4">
    <source>
        <dbReference type="Proteomes" id="UP001153636"/>
    </source>
</evidence>
<dbReference type="InterPro" id="IPR048994">
    <property type="entry name" value="PH-GRAM_MTMR6-9"/>
</dbReference>
<dbReference type="Pfam" id="PF21098">
    <property type="entry name" value="PH-GRAM_MTMR6-like"/>
    <property type="match status" value="1"/>
</dbReference>